<organism evidence="3 4">
    <name type="scientific">Limnohabitans planktonicus II-D5</name>
    <dbReference type="NCBI Taxonomy" id="1293045"/>
    <lineage>
        <taxon>Bacteria</taxon>
        <taxon>Pseudomonadati</taxon>
        <taxon>Pseudomonadota</taxon>
        <taxon>Betaproteobacteria</taxon>
        <taxon>Burkholderiales</taxon>
        <taxon>Comamonadaceae</taxon>
        <taxon>Limnohabitans</taxon>
    </lineage>
</organism>
<comment type="caution">
    <text evidence="3">The sequence shown here is derived from an EMBL/GenBank/DDBJ whole genome shotgun (WGS) entry which is preliminary data.</text>
</comment>
<gene>
    <name evidence="3" type="ORF">H663_011970</name>
</gene>
<feature type="transmembrane region" description="Helical" evidence="1">
    <location>
        <begin position="7"/>
        <end position="28"/>
    </location>
</feature>
<sequence length="139" mass="14523">MSNATMWWVLTGVLVALELVTGTFYLLMLGLGSVAAALAAMAGFGLSTQLVAAAIVGGLGALLLGQWRKRQTTTQQEAQYQHLDLGATVQVDAWDAQGTAQVKHRGAAWTAVLAPGQTAAPGAHRIQAMAGNRLVLEKI</sequence>
<keyword evidence="1" id="KW-1133">Transmembrane helix</keyword>
<dbReference type="RefSeq" id="WP_053175426.1">
    <property type="nucleotide sequence ID" value="NZ_LFYT02000014.1"/>
</dbReference>
<accession>A0A2T7UCM5</accession>
<dbReference type="InterPro" id="IPR002810">
    <property type="entry name" value="NfeD-like_C"/>
</dbReference>
<protein>
    <recommendedName>
        <fullName evidence="2">NfeD-like C-terminal domain-containing protein</fullName>
    </recommendedName>
</protein>
<keyword evidence="1" id="KW-0812">Transmembrane</keyword>
<evidence type="ECO:0000313" key="3">
    <source>
        <dbReference type="EMBL" id="PVE42437.1"/>
    </source>
</evidence>
<evidence type="ECO:0000259" key="2">
    <source>
        <dbReference type="Pfam" id="PF01957"/>
    </source>
</evidence>
<feature type="transmembrane region" description="Helical" evidence="1">
    <location>
        <begin position="34"/>
        <end position="64"/>
    </location>
</feature>
<dbReference type="EMBL" id="LFYT02000014">
    <property type="protein sequence ID" value="PVE42437.1"/>
    <property type="molecule type" value="Genomic_DNA"/>
</dbReference>
<reference evidence="3" key="1">
    <citation type="submission" date="2017-04" db="EMBL/GenBank/DDBJ databases">
        <title>Unexpected and diverse lifestyles within the genus Limnohabitans.</title>
        <authorList>
            <person name="Kasalicky V."/>
            <person name="Mehrshad M."/>
            <person name="Andrei S.-A."/>
            <person name="Salcher M."/>
            <person name="Kratochvilova H."/>
            <person name="Simek K."/>
            <person name="Ghai R."/>
        </authorList>
    </citation>
    <scope>NUCLEOTIDE SEQUENCE [LARGE SCALE GENOMIC DNA]</scope>
    <source>
        <strain evidence="3">II-D5</strain>
    </source>
</reference>
<evidence type="ECO:0000256" key="1">
    <source>
        <dbReference type="SAM" id="Phobius"/>
    </source>
</evidence>
<proteinExistence type="predicted"/>
<dbReference type="AlphaFoldDB" id="A0A2T7UCM5"/>
<keyword evidence="1" id="KW-0472">Membrane</keyword>
<dbReference type="OrthoDB" id="5654021at2"/>
<feature type="domain" description="NfeD-like C-terminal" evidence="2">
    <location>
        <begin position="83"/>
        <end position="138"/>
    </location>
</feature>
<name>A0A2T7UCM5_9BURK</name>
<dbReference type="Pfam" id="PF01957">
    <property type="entry name" value="NfeD"/>
    <property type="match status" value="1"/>
</dbReference>
<dbReference type="STRING" id="1293045.H663_16780"/>
<evidence type="ECO:0000313" key="4">
    <source>
        <dbReference type="Proteomes" id="UP000037507"/>
    </source>
</evidence>
<keyword evidence="4" id="KW-1185">Reference proteome</keyword>
<dbReference type="Proteomes" id="UP000037507">
    <property type="component" value="Unassembled WGS sequence"/>
</dbReference>